<dbReference type="Proteomes" id="UP000092504">
    <property type="component" value="Unassembled WGS sequence"/>
</dbReference>
<evidence type="ECO:0000313" key="2">
    <source>
        <dbReference type="Proteomes" id="UP000092504"/>
    </source>
</evidence>
<dbReference type="PATRIC" id="fig|2746.7.peg.2108"/>
<organism evidence="1 2">
    <name type="scientific">Halomonas elongata</name>
    <dbReference type="NCBI Taxonomy" id="2746"/>
    <lineage>
        <taxon>Bacteria</taxon>
        <taxon>Pseudomonadati</taxon>
        <taxon>Pseudomonadota</taxon>
        <taxon>Gammaproteobacteria</taxon>
        <taxon>Oceanospirillales</taxon>
        <taxon>Halomonadaceae</taxon>
        <taxon>Halomonas</taxon>
    </lineage>
</organism>
<sequence>MRVTADRLLGFVLLGLAAFVAVQALQWQIPFSYEPVGPRAFPWGWPCCCPSWPWCW</sequence>
<protein>
    <recommendedName>
        <fullName evidence="3">Tripartite tricarboxylate transporter TctB family protein</fullName>
    </recommendedName>
</protein>
<proteinExistence type="predicted"/>
<accession>A0A1B8P636</accession>
<evidence type="ECO:0000313" key="1">
    <source>
        <dbReference type="EMBL" id="OBX37680.1"/>
    </source>
</evidence>
<name>A0A1B8P636_HALEL</name>
<gene>
    <name evidence="1" type="ORF">A8U91_02058</name>
</gene>
<dbReference type="EMBL" id="MAJD01000001">
    <property type="protein sequence ID" value="OBX37680.1"/>
    <property type="molecule type" value="Genomic_DNA"/>
</dbReference>
<dbReference type="AlphaFoldDB" id="A0A1B8P636"/>
<reference evidence="1 2" key="1">
    <citation type="submission" date="2016-06" db="EMBL/GenBank/DDBJ databases">
        <title>Genome sequence of halotolerant plant growth promoting strain of Halomonas elongata HEK1 isolated from salterns of Rann of Kutch, Gujarat, India.</title>
        <authorList>
            <person name="Gaba S."/>
            <person name="Singh R.N."/>
            <person name="Abrol S."/>
            <person name="Kaushik R."/>
            <person name="Saxena A.K."/>
        </authorList>
    </citation>
    <scope>NUCLEOTIDE SEQUENCE [LARGE SCALE GENOMIC DNA]</scope>
    <source>
        <strain evidence="1 2">HEK1</strain>
    </source>
</reference>
<comment type="caution">
    <text evidence="1">The sequence shown here is derived from an EMBL/GenBank/DDBJ whole genome shotgun (WGS) entry which is preliminary data.</text>
</comment>
<evidence type="ECO:0008006" key="3">
    <source>
        <dbReference type="Google" id="ProtNLM"/>
    </source>
</evidence>